<keyword evidence="2" id="KW-1185">Reference proteome</keyword>
<protein>
    <submittedName>
        <fullName evidence="1">Uncharacterized protein</fullName>
    </submittedName>
</protein>
<comment type="caution">
    <text evidence="1">The sequence shown here is derived from an EMBL/GenBank/DDBJ whole genome shotgun (WGS) entry which is preliminary data.</text>
</comment>
<proteinExistence type="predicted"/>
<gene>
    <name evidence="1" type="ORF">BXZ70DRAFT_1011273</name>
</gene>
<dbReference type="Proteomes" id="UP000813824">
    <property type="component" value="Unassembled WGS sequence"/>
</dbReference>
<dbReference type="AlphaFoldDB" id="A0A8K0UGS2"/>
<organism evidence="1 2">
    <name type="scientific">Cristinia sonorae</name>
    <dbReference type="NCBI Taxonomy" id="1940300"/>
    <lineage>
        <taxon>Eukaryota</taxon>
        <taxon>Fungi</taxon>
        <taxon>Dikarya</taxon>
        <taxon>Basidiomycota</taxon>
        <taxon>Agaricomycotina</taxon>
        <taxon>Agaricomycetes</taxon>
        <taxon>Agaricomycetidae</taxon>
        <taxon>Agaricales</taxon>
        <taxon>Pleurotineae</taxon>
        <taxon>Stephanosporaceae</taxon>
        <taxon>Cristinia</taxon>
    </lineage>
</organism>
<reference evidence="1" key="1">
    <citation type="journal article" date="2021" name="New Phytol.">
        <title>Evolutionary innovations through gain and loss of genes in the ectomycorrhizal Boletales.</title>
        <authorList>
            <person name="Wu G."/>
            <person name="Miyauchi S."/>
            <person name="Morin E."/>
            <person name="Kuo A."/>
            <person name="Drula E."/>
            <person name="Varga T."/>
            <person name="Kohler A."/>
            <person name="Feng B."/>
            <person name="Cao Y."/>
            <person name="Lipzen A."/>
            <person name="Daum C."/>
            <person name="Hundley H."/>
            <person name="Pangilinan J."/>
            <person name="Johnson J."/>
            <person name="Barry K."/>
            <person name="LaButti K."/>
            <person name="Ng V."/>
            <person name="Ahrendt S."/>
            <person name="Min B."/>
            <person name="Choi I.G."/>
            <person name="Park H."/>
            <person name="Plett J.M."/>
            <person name="Magnuson J."/>
            <person name="Spatafora J.W."/>
            <person name="Nagy L.G."/>
            <person name="Henrissat B."/>
            <person name="Grigoriev I.V."/>
            <person name="Yang Z.L."/>
            <person name="Xu J."/>
            <person name="Martin F.M."/>
        </authorList>
    </citation>
    <scope>NUCLEOTIDE SEQUENCE</scope>
    <source>
        <strain evidence="1">KKN 215</strain>
    </source>
</reference>
<dbReference type="EMBL" id="JAEVFJ010000037">
    <property type="protein sequence ID" value="KAH8091013.1"/>
    <property type="molecule type" value="Genomic_DNA"/>
</dbReference>
<evidence type="ECO:0000313" key="2">
    <source>
        <dbReference type="Proteomes" id="UP000813824"/>
    </source>
</evidence>
<accession>A0A8K0UGS2</accession>
<evidence type="ECO:0000313" key="1">
    <source>
        <dbReference type="EMBL" id="KAH8091013.1"/>
    </source>
</evidence>
<sequence length="175" mass="19897">MPRASTLSMHLRSYLPSPTERRRRPNVQYWAACRDPVRVSGPVDEWLAGNRAREIGQPDSPLTRDEVRCYVQMDRQEGEVEGDFVDPDVYTLYLTITALHSTGVPGSYVVFPKVVLETYAGWTSSQNAPGWAQWAPGRQVVFRQTKEELLQFFLSMVPKKDGMDLLVQGIESIHL</sequence>
<name>A0A8K0UGS2_9AGAR</name>
<dbReference type="OrthoDB" id="2836121at2759"/>